<keyword evidence="2" id="KW-0812">Transmembrane</keyword>
<feature type="compositionally biased region" description="Basic and acidic residues" evidence="1">
    <location>
        <begin position="18"/>
        <end position="50"/>
    </location>
</feature>
<evidence type="ECO:0000256" key="1">
    <source>
        <dbReference type="SAM" id="MobiDB-lite"/>
    </source>
</evidence>
<dbReference type="STRING" id="143223.SAMN05878281_0355"/>
<name>A0A1M7I073_9FLAO</name>
<proteinExistence type="predicted"/>
<dbReference type="EMBL" id="LT670848">
    <property type="protein sequence ID" value="SHM34191.1"/>
    <property type="molecule type" value="Genomic_DNA"/>
</dbReference>
<evidence type="ECO:0000313" key="3">
    <source>
        <dbReference type="EMBL" id="SHM34191.1"/>
    </source>
</evidence>
<dbReference type="OrthoDB" id="1247025at2"/>
<keyword evidence="4" id="KW-1185">Reference proteome</keyword>
<keyword evidence="2" id="KW-1133">Transmembrane helix</keyword>
<dbReference type="AlphaFoldDB" id="A0A1M7I073"/>
<evidence type="ECO:0000256" key="2">
    <source>
        <dbReference type="SAM" id="Phobius"/>
    </source>
</evidence>
<gene>
    <name evidence="3" type="ORF">SAMN05878281_0355</name>
</gene>
<feature type="region of interest" description="Disordered" evidence="1">
    <location>
        <begin position="1"/>
        <end position="73"/>
    </location>
</feature>
<protein>
    <submittedName>
        <fullName evidence="3">Uncharacterized protein</fullName>
    </submittedName>
</protein>
<accession>A0A1M7I073</accession>
<reference evidence="4" key="1">
    <citation type="submission" date="2016-11" db="EMBL/GenBank/DDBJ databases">
        <authorList>
            <person name="Varghese N."/>
            <person name="Submissions S."/>
        </authorList>
    </citation>
    <scope>NUCLEOTIDE SEQUENCE [LARGE SCALE GENOMIC DNA]</scope>
    <source>
        <strain evidence="4">ACAM 48</strain>
    </source>
</reference>
<dbReference type="RefSeq" id="WP_079733703.1">
    <property type="nucleotide sequence ID" value="NZ_LT670848.1"/>
</dbReference>
<feature type="transmembrane region" description="Helical" evidence="2">
    <location>
        <begin position="76"/>
        <end position="94"/>
    </location>
</feature>
<evidence type="ECO:0000313" key="4">
    <source>
        <dbReference type="Proteomes" id="UP000190235"/>
    </source>
</evidence>
<feature type="compositionally biased region" description="Basic and acidic residues" evidence="1">
    <location>
        <begin position="58"/>
        <end position="71"/>
    </location>
</feature>
<dbReference type="Proteomes" id="UP000190235">
    <property type="component" value="Chromosome I"/>
</dbReference>
<organism evidence="3 4">
    <name type="scientific">Salegentibacter salegens</name>
    <dbReference type="NCBI Taxonomy" id="143223"/>
    <lineage>
        <taxon>Bacteria</taxon>
        <taxon>Pseudomonadati</taxon>
        <taxon>Bacteroidota</taxon>
        <taxon>Flavobacteriia</taxon>
        <taxon>Flavobacteriales</taxon>
        <taxon>Flavobacteriaceae</taxon>
        <taxon>Salegentibacter</taxon>
    </lineage>
</organism>
<sequence length="284" mass="32210">MESNQEYRKKSGKAKSRNTSENKGKSKDIKPTGGNKFEKEAREKLEERRIKPSAGSWEKLDEKLNAEENKTSQKPWKYIAAAVAVLLIAGTFMWNDNFSENPQVVEEPVNEIIEKPERKQEFMQENMTQIASEENKNEDEVSVEKNAKNEIAAKPETFVKEEIAETPISEENKYEEAIALETISLEPPVSEEKLIQSKLEEVIAATAKNKEISEDEVDALLAQAASEISRGRKSQFYSSNYEISANALLAEVEDEIYQSFKAKVFEVLKEGYLKAKTAVANRNY</sequence>
<keyword evidence="2" id="KW-0472">Membrane</keyword>